<dbReference type="EnsemblMetazoa" id="CapteT222115">
    <property type="protein sequence ID" value="CapteP222115"/>
    <property type="gene ID" value="CapteG222115"/>
</dbReference>
<dbReference type="GO" id="GO:0005509">
    <property type="term" value="F:calcium ion binding"/>
    <property type="evidence" value="ECO:0007669"/>
    <property type="project" value="InterPro"/>
</dbReference>
<evidence type="ECO:0000313" key="4">
    <source>
        <dbReference type="EMBL" id="ELU13837.1"/>
    </source>
</evidence>
<evidence type="ECO:0000259" key="3">
    <source>
        <dbReference type="PROSITE" id="PS50222"/>
    </source>
</evidence>
<dbReference type="STRING" id="283909.R7V5T1"/>
<reference evidence="4 6" key="2">
    <citation type="journal article" date="2013" name="Nature">
        <title>Insights into bilaterian evolution from three spiralian genomes.</title>
        <authorList>
            <person name="Simakov O."/>
            <person name="Marletaz F."/>
            <person name="Cho S.J."/>
            <person name="Edsinger-Gonzales E."/>
            <person name="Havlak P."/>
            <person name="Hellsten U."/>
            <person name="Kuo D.H."/>
            <person name="Larsson T."/>
            <person name="Lv J."/>
            <person name="Arendt D."/>
            <person name="Savage R."/>
            <person name="Osoegawa K."/>
            <person name="de Jong P."/>
            <person name="Grimwood J."/>
            <person name="Chapman J.A."/>
            <person name="Shapiro H."/>
            <person name="Aerts A."/>
            <person name="Otillar R.P."/>
            <person name="Terry A.Y."/>
            <person name="Boore J.L."/>
            <person name="Grigoriev I.V."/>
            <person name="Lindberg D.R."/>
            <person name="Seaver E.C."/>
            <person name="Weisblat D.A."/>
            <person name="Putnam N.H."/>
            <person name="Rokhsar D.S."/>
        </authorList>
    </citation>
    <scope>NUCLEOTIDE SEQUENCE</scope>
    <source>
        <strain evidence="4 6">I ESC-2004</strain>
    </source>
</reference>
<dbReference type="CDD" id="cd00051">
    <property type="entry name" value="EFh"/>
    <property type="match status" value="2"/>
</dbReference>
<dbReference type="OrthoDB" id="26525at2759"/>
<name>R7V5T1_CAPTE</name>
<keyword evidence="6" id="KW-1185">Reference proteome</keyword>
<dbReference type="PROSITE" id="PS50222">
    <property type="entry name" value="EF_HAND_2"/>
    <property type="match status" value="2"/>
</dbReference>
<organism evidence="4">
    <name type="scientific">Capitella teleta</name>
    <name type="common">Polychaete worm</name>
    <dbReference type="NCBI Taxonomy" id="283909"/>
    <lineage>
        <taxon>Eukaryota</taxon>
        <taxon>Metazoa</taxon>
        <taxon>Spiralia</taxon>
        <taxon>Lophotrochozoa</taxon>
        <taxon>Annelida</taxon>
        <taxon>Polychaeta</taxon>
        <taxon>Sedentaria</taxon>
        <taxon>Scolecida</taxon>
        <taxon>Capitellidae</taxon>
        <taxon>Capitella</taxon>
    </lineage>
</organism>
<dbReference type="PANTHER" id="PTHR23048">
    <property type="entry name" value="MYOSIN LIGHT CHAIN 1, 3"/>
    <property type="match status" value="1"/>
</dbReference>
<evidence type="ECO:0000313" key="6">
    <source>
        <dbReference type="Proteomes" id="UP000014760"/>
    </source>
</evidence>
<reference evidence="5" key="3">
    <citation type="submission" date="2015-06" db="UniProtKB">
        <authorList>
            <consortium name="EnsemblMetazoa"/>
        </authorList>
    </citation>
    <scope>IDENTIFICATION</scope>
</reference>
<dbReference type="EMBL" id="AMQN01005050">
    <property type="status" value="NOT_ANNOTATED_CDS"/>
    <property type="molecule type" value="Genomic_DNA"/>
</dbReference>
<dbReference type="AlphaFoldDB" id="R7V5T1"/>
<feature type="domain" description="EF-hand" evidence="3">
    <location>
        <begin position="83"/>
        <end position="118"/>
    </location>
</feature>
<dbReference type="FunFam" id="1.10.238.10:FF:000003">
    <property type="entry name" value="Calmodulin A"/>
    <property type="match status" value="1"/>
</dbReference>
<keyword evidence="1" id="KW-0677">Repeat</keyword>
<dbReference type="PANTHER" id="PTHR23048:SF0">
    <property type="entry name" value="CALMODULIN LIKE 3"/>
    <property type="match status" value="1"/>
</dbReference>
<dbReference type="PROSITE" id="PS00018">
    <property type="entry name" value="EF_HAND_1"/>
    <property type="match status" value="1"/>
</dbReference>
<proteinExistence type="predicted"/>
<keyword evidence="2" id="KW-0106">Calcium</keyword>
<dbReference type="InterPro" id="IPR050230">
    <property type="entry name" value="CALM/Myosin/TropC-like"/>
</dbReference>
<dbReference type="InterPro" id="IPR011992">
    <property type="entry name" value="EF-hand-dom_pair"/>
</dbReference>
<gene>
    <name evidence="4" type="ORF">CAPTEDRAFT_222115</name>
</gene>
<dbReference type="Pfam" id="PF13405">
    <property type="entry name" value="EF-hand_6"/>
    <property type="match status" value="1"/>
</dbReference>
<dbReference type="Pfam" id="PF13499">
    <property type="entry name" value="EF-hand_7"/>
    <property type="match status" value="1"/>
</dbReference>
<protein>
    <recommendedName>
        <fullName evidence="3">EF-hand domain-containing protein</fullName>
    </recommendedName>
</protein>
<dbReference type="Gene3D" id="1.10.238.10">
    <property type="entry name" value="EF-hand"/>
    <property type="match status" value="2"/>
</dbReference>
<dbReference type="InterPro" id="IPR018247">
    <property type="entry name" value="EF_Hand_1_Ca_BS"/>
</dbReference>
<dbReference type="EMBL" id="KB295002">
    <property type="protein sequence ID" value="ELU13837.1"/>
    <property type="molecule type" value="Genomic_DNA"/>
</dbReference>
<evidence type="ECO:0000256" key="1">
    <source>
        <dbReference type="ARBA" id="ARBA00022737"/>
    </source>
</evidence>
<evidence type="ECO:0000256" key="2">
    <source>
        <dbReference type="ARBA" id="ARBA00022837"/>
    </source>
</evidence>
<sequence length="152" mass="16701">MANVKLNNEKLAELKEAFMLFDYNKSGVISNQDIGSLIRSVGLKPSQSEVSEIVNQAGGTGQEIDLQTLVALISRIVTNPPSERPDDLINMFRMYDTDGRGAISVKEMQHLLTTVGEKLTDHEAEELMRVSGCVQGGGMVNYEKFVKVILQG</sequence>
<dbReference type="HOGENOM" id="CLU_061288_2_0_1"/>
<accession>R7V5T1</accession>
<dbReference type="SUPFAM" id="SSF47473">
    <property type="entry name" value="EF-hand"/>
    <property type="match status" value="1"/>
</dbReference>
<evidence type="ECO:0000313" key="5">
    <source>
        <dbReference type="EnsemblMetazoa" id="CapteP222115"/>
    </source>
</evidence>
<feature type="domain" description="EF-hand" evidence="3">
    <location>
        <begin position="9"/>
        <end position="44"/>
    </location>
</feature>
<dbReference type="SMART" id="SM00054">
    <property type="entry name" value="EFh"/>
    <property type="match status" value="2"/>
</dbReference>
<dbReference type="GO" id="GO:0016460">
    <property type="term" value="C:myosin II complex"/>
    <property type="evidence" value="ECO:0007669"/>
    <property type="project" value="TreeGrafter"/>
</dbReference>
<dbReference type="InterPro" id="IPR002048">
    <property type="entry name" value="EF_hand_dom"/>
</dbReference>
<dbReference type="OMA" id="KMTGCVH"/>
<dbReference type="Proteomes" id="UP000014760">
    <property type="component" value="Unassembled WGS sequence"/>
</dbReference>
<reference evidence="6" key="1">
    <citation type="submission" date="2012-12" db="EMBL/GenBank/DDBJ databases">
        <authorList>
            <person name="Hellsten U."/>
            <person name="Grimwood J."/>
            <person name="Chapman J.A."/>
            <person name="Shapiro H."/>
            <person name="Aerts A."/>
            <person name="Otillar R.P."/>
            <person name="Terry A.Y."/>
            <person name="Boore J.L."/>
            <person name="Simakov O."/>
            <person name="Marletaz F."/>
            <person name="Cho S.-J."/>
            <person name="Edsinger-Gonzales E."/>
            <person name="Havlak P."/>
            <person name="Kuo D.-H."/>
            <person name="Larsson T."/>
            <person name="Lv J."/>
            <person name="Arendt D."/>
            <person name="Savage R."/>
            <person name="Osoegawa K."/>
            <person name="de Jong P."/>
            <person name="Lindberg D.R."/>
            <person name="Seaver E.C."/>
            <person name="Weisblat D.A."/>
            <person name="Putnam N.H."/>
            <person name="Grigoriev I.V."/>
            <person name="Rokhsar D.S."/>
        </authorList>
    </citation>
    <scope>NUCLEOTIDE SEQUENCE</scope>
    <source>
        <strain evidence="6">I ESC-2004</strain>
    </source>
</reference>